<gene>
    <name evidence="3" type="primary">AIM32</name>
    <name evidence="3" type="ORF">CFIMG_005264RA</name>
</gene>
<dbReference type="Proteomes" id="UP000222788">
    <property type="component" value="Unassembled WGS sequence"/>
</dbReference>
<keyword evidence="4" id="KW-1185">Reference proteome</keyword>
<dbReference type="STRING" id="1035309.A0A2C5WUY3"/>
<dbReference type="SUPFAM" id="SSF52833">
    <property type="entry name" value="Thioredoxin-like"/>
    <property type="match status" value="1"/>
</dbReference>
<protein>
    <recommendedName>
        <fullName evidence="2">Altered inheritance of mitochondria protein 32</fullName>
    </recommendedName>
</protein>
<dbReference type="InterPro" id="IPR009737">
    <property type="entry name" value="Aim32/Apd1-like"/>
</dbReference>
<evidence type="ECO:0000313" key="4">
    <source>
        <dbReference type="Proteomes" id="UP000222788"/>
    </source>
</evidence>
<proteinExistence type="inferred from homology"/>
<evidence type="ECO:0000313" key="3">
    <source>
        <dbReference type="EMBL" id="PHH49583.1"/>
    </source>
</evidence>
<sequence length="377" mass="39861">MCIQRLALRRCLARYPHGTLCSNPARRQAFSSSFSPASRPRPCFPMTSCCPASPAPCPTAAPDLPDSHPLTSEGLHGAMAAYLEHVVVCTGTNDWSSRIEDGVMDGSGTEIGGDGGKTAMQGGRNIAAEFKTLLGRNGAFQNSNFSVIASSLTGTNSGSVYLLPSFKYIPGLPDTTSMGRLITDHLLPLDASQDLGGLPPKSASCASPPSANTPVFAPTTELETNTLPFIPISSVMVFICGHKNRDLRCGLYGPALQDAFTHELGVKGIQVLHNPPSTAESISVSADAPGPSSTTARVAMISHIGGHKYAGNVIIYIPPEMRGPDGKKHSLAGCGIWYGRVDPEHVNGIVHETIINGRVIEQFFRGGLDACRKIVRL</sequence>
<comment type="similarity">
    <text evidence="1">Belongs to the AIM32 family.</text>
</comment>
<dbReference type="Gene3D" id="3.40.30.10">
    <property type="entry name" value="Glutaredoxin"/>
    <property type="match status" value="1"/>
</dbReference>
<evidence type="ECO:0000256" key="1">
    <source>
        <dbReference type="ARBA" id="ARBA00038208"/>
    </source>
</evidence>
<reference evidence="3 4" key="2">
    <citation type="journal article" date="2013" name="IMA Fungus">
        <title>IMA Genome-F 1: Ceratocystis fimbriata: Draft nuclear genome sequence for the plant pathogen, Ceratocystis fimbriata.</title>
        <authorList>
            <person name="Wilken P.M."/>
            <person name="Steenkamp E.T."/>
            <person name="Wingfield M.J."/>
            <person name="de Beer Z.W."/>
            <person name="Wingfield B.D."/>
        </authorList>
    </citation>
    <scope>NUCLEOTIDE SEQUENCE [LARGE SCALE GENOMIC DNA]</scope>
    <source>
        <strain evidence="3 4">CBS 114723</strain>
    </source>
</reference>
<dbReference type="EMBL" id="APWK03000186">
    <property type="protein sequence ID" value="PHH49583.1"/>
    <property type="molecule type" value="Genomic_DNA"/>
</dbReference>
<accession>A0A2C5WUY3</accession>
<dbReference type="PANTHER" id="PTHR31902:SF7">
    <property type="entry name" value="ALTERED INHERITANCE OF MITOCHONDRIA PROTEIN 32"/>
    <property type="match status" value="1"/>
</dbReference>
<dbReference type="Pfam" id="PF06999">
    <property type="entry name" value="Suc_Fer-like"/>
    <property type="match status" value="1"/>
</dbReference>
<dbReference type="InterPro" id="IPR036249">
    <property type="entry name" value="Thioredoxin-like_sf"/>
</dbReference>
<reference evidence="3 4" key="1">
    <citation type="journal article" date="2013" name="Fungal Biol.">
        <title>Analysis of microsatellite markers in the genome of the plant pathogen Ceratocystis fimbriata.</title>
        <authorList>
            <person name="Simpson M.C."/>
            <person name="Wilken P.M."/>
            <person name="Coetzee M.P."/>
            <person name="Wingfield M.J."/>
            <person name="Wingfield B.D."/>
        </authorList>
    </citation>
    <scope>NUCLEOTIDE SEQUENCE [LARGE SCALE GENOMIC DNA]</scope>
    <source>
        <strain evidence="3 4">CBS 114723</strain>
    </source>
</reference>
<dbReference type="OrthoDB" id="10253744at2759"/>
<dbReference type="CDD" id="cd03062">
    <property type="entry name" value="TRX_Fd_Sucrase"/>
    <property type="match status" value="1"/>
</dbReference>
<name>A0A2C5WUY3_9PEZI</name>
<dbReference type="AlphaFoldDB" id="A0A2C5WUY3"/>
<comment type="caution">
    <text evidence="3">The sequence shown here is derived from an EMBL/GenBank/DDBJ whole genome shotgun (WGS) entry which is preliminary data.</text>
</comment>
<organism evidence="3 4">
    <name type="scientific">Ceratocystis fimbriata CBS 114723</name>
    <dbReference type="NCBI Taxonomy" id="1035309"/>
    <lineage>
        <taxon>Eukaryota</taxon>
        <taxon>Fungi</taxon>
        <taxon>Dikarya</taxon>
        <taxon>Ascomycota</taxon>
        <taxon>Pezizomycotina</taxon>
        <taxon>Sordariomycetes</taxon>
        <taxon>Hypocreomycetidae</taxon>
        <taxon>Microascales</taxon>
        <taxon>Ceratocystidaceae</taxon>
        <taxon>Ceratocystis</taxon>
    </lineage>
</organism>
<dbReference type="PANTHER" id="PTHR31902">
    <property type="entry name" value="ACTIN PATCHES DISTAL PROTEIN 1"/>
    <property type="match status" value="1"/>
</dbReference>
<evidence type="ECO:0000256" key="2">
    <source>
        <dbReference type="ARBA" id="ARBA00040895"/>
    </source>
</evidence>